<dbReference type="GO" id="GO:1902201">
    <property type="term" value="P:negative regulation of bacterial-type flagellum-dependent cell motility"/>
    <property type="evidence" value="ECO:0007669"/>
    <property type="project" value="TreeGrafter"/>
</dbReference>
<dbReference type="Pfam" id="PF03924">
    <property type="entry name" value="CHASE"/>
    <property type="match status" value="1"/>
</dbReference>
<dbReference type="GO" id="GO:0005886">
    <property type="term" value="C:plasma membrane"/>
    <property type="evidence" value="ECO:0007669"/>
    <property type="project" value="TreeGrafter"/>
</dbReference>
<gene>
    <name evidence="12" type="ORF">AMJAP_1320</name>
</gene>
<feature type="transmembrane region" description="Helical" evidence="8">
    <location>
        <begin position="310"/>
        <end position="331"/>
    </location>
</feature>
<keyword evidence="6 8" id="KW-0472">Membrane</keyword>
<dbReference type="NCBIfam" id="TIGR00229">
    <property type="entry name" value="sensory_box"/>
    <property type="match status" value="1"/>
</dbReference>
<keyword evidence="4 8" id="KW-0812">Transmembrane</keyword>
<dbReference type="GO" id="GO:0007165">
    <property type="term" value="P:signal transduction"/>
    <property type="evidence" value="ECO:0007669"/>
    <property type="project" value="UniProtKB-ARBA"/>
</dbReference>
<feature type="transmembrane region" description="Helical" evidence="8">
    <location>
        <begin position="12"/>
        <end position="34"/>
    </location>
</feature>
<name>A0A7R6SS70_9GAMM</name>
<dbReference type="Gene3D" id="3.30.450.40">
    <property type="match status" value="1"/>
</dbReference>
<dbReference type="SMART" id="SM00065">
    <property type="entry name" value="GAF"/>
    <property type="match status" value="1"/>
</dbReference>
<dbReference type="GO" id="GO:0043709">
    <property type="term" value="P:cell adhesion involved in single-species biofilm formation"/>
    <property type="evidence" value="ECO:0007669"/>
    <property type="project" value="TreeGrafter"/>
</dbReference>
<dbReference type="InterPro" id="IPR000014">
    <property type="entry name" value="PAS"/>
</dbReference>
<dbReference type="SMART" id="SM01079">
    <property type="entry name" value="CHASE"/>
    <property type="match status" value="1"/>
</dbReference>
<dbReference type="InterPro" id="IPR000160">
    <property type="entry name" value="GGDEF_dom"/>
</dbReference>
<evidence type="ECO:0000256" key="2">
    <source>
        <dbReference type="ARBA" id="ARBA00004370"/>
    </source>
</evidence>
<keyword evidence="5 8" id="KW-1133">Transmembrane helix</keyword>
<evidence type="ECO:0000259" key="11">
    <source>
        <dbReference type="PROSITE" id="PS50887"/>
    </source>
</evidence>
<dbReference type="GO" id="GO:0052621">
    <property type="term" value="F:diguanylate cyclase activity"/>
    <property type="evidence" value="ECO:0007669"/>
    <property type="project" value="UniProtKB-EC"/>
</dbReference>
<dbReference type="OrthoDB" id="9812358at2"/>
<organism evidence="12 13">
    <name type="scientific">Amphritea japonica ATCC BAA-1530</name>
    <dbReference type="NCBI Taxonomy" id="1278309"/>
    <lineage>
        <taxon>Bacteria</taxon>
        <taxon>Pseudomonadati</taxon>
        <taxon>Pseudomonadota</taxon>
        <taxon>Gammaproteobacteria</taxon>
        <taxon>Oceanospirillales</taxon>
        <taxon>Oceanospirillaceae</taxon>
        <taxon>Amphritea</taxon>
    </lineage>
</organism>
<feature type="domain" description="GGDEF" evidence="11">
    <location>
        <begin position="666"/>
        <end position="799"/>
    </location>
</feature>
<dbReference type="PROSITE" id="PS50887">
    <property type="entry name" value="GGDEF"/>
    <property type="match status" value="1"/>
</dbReference>
<evidence type="ECO:0000256" key="8">
    <source>
        <dbReference type="SAM" id="Phobius"/>
    </source>
</evidence>
<accession>A0A7R6SS70</accession>
<dbReference type="InterPro" id="IPR035965">
    <property type="entry name" value="PAS-like_dom_sf"/>
</dbReference>
<dbReference type="EC" id="2.7.7.65" evidence="3"/>
<evidence type="ECO:0000256" key="3">
    <source>
        <dbReference type="ARBA" id="ARBA00012528"/>
    </source>
</evidence>
<dbReference type="InterPro" id="IPR029787">
    <property type="entry name" value="Nucleotide_cyclase"/>
</dbReference>
<dbReference type="SUPFAM" id="SSF55073">
    <property type="entry name" value="Nucleotide cyclase"/>
    <property type="match status" value="1"/>
</dbReference>
<evidence type="ECO:0000313" key="13">
    <source>
        <dbReference type="Proteomes" id="UP000595663"/>
    </source>
</evidence>
<keyword evidence="13" id="KW-1185">Reference proteome</keyword>
<dbReference type="Pfam" id="PF00990">
    <property type="entry name" value="GGDEF"/>
    <property type="match status" value="1"/>
</dbReference>
<dbReference type="PANTHER" id="PTHR45138:SF9">
    <property type="entry name" value="DIGUANYLATE CYCLASE DGCM-RELATED"/>
    <property type="match status" value="1"/>
</dbReference>
<reference evidence="12 13" key="1">
    <citation type="journal article" date="2008" name="Int. J. Syst. Evol. Microbiol.">
        <title>Amphritea japonica sp. nov. and Amphritea balenae sp. nov., isolated from the sediment adjacent to sperm whale carcasses off Kagoshima, Japan.</title>
        <authorList>
            <person name="Miyazaki M."/>
            <person name="Nogi Y."/>
            <person name="Fujiwara Y."/>
            <person name="Kawato M."/>
            <person name="Nagahama T."/>
            <person name="Kubokawa K."/>
            <person name="Horikoshi K."/>
        </authorList>
    </citation>
    <scope>NUCLEOTIDE SEQUENCE [LARGE SCALE GENOMIC DNA]</scope>
    <source>
        <strain evidence="12 13">ATCC BAA-1530</strain>
    </source>
</reference>
<dbReference type="InterPro" id="IPR043128">
    <property type="entry name" value="Rev_trsase/Diguanyl_cyclase"/>
</dbReference>
<dbReference type="SUPFAM" id="SSF55785">
    <property type="entry name" value="PYP-like sensor domain (PAS domain)"/>
    <property type="match status" value="1"/>
</dbReference>
<dbReference type="PROSITE" id="PS50112">
    <property type="entry name" value="PAS"/>
    <property type="match status" value="1"/>
</dbReference>
<dbReference type="SMART" id="SM00267">
    <property type="entry name" value="GGDEF"/>
    <property type="match status" value="1"/>
</dbReference>
<dbReference type="Pfam" id="PF08448">
    <property type="entry name" value="PAS_4"/>
    <property type="match status" value="1"/>
</dbReference>
<evidence type="ECO:0000313" key="12">
    <source>
        <dbReference type="EMBL" id="BBB25915.1"/>
    </source>
</evidence>
<dbReference type="InterPro" id="IPR003018">
    <property type="entry name" value="GAF"/>
</dbReference>
<evidence type="ECO:0000259" key="9">
    <source>
        <dbReference type="PROSITE" id="PS50112"/>
    </source>
</evidence>
<dbReference type="InterPro" id="IPR029016">
    <property type="entry name" value="GAF-like_dom_sf"/>
</dbReference>
<dbReference type="InterPro" id="IPR006189">
    <property type="entry name" value="CHASE_dom"/>
</dbReference>
<feature type="domain" description="CHASE" evidence="10">
    <location>
        <begin position="78"/>
        <end position="244"/>
    </location>
</feature>
<dbReference type="Pfam" id="PF13185">
    <property type="entry name" value="GAF_2"/>
    <property type="match status" value="1"/>
</dbReference>
<evidence type="ECO:0000256" key="7">
    <source>
        <dbReference type="ARBA" id="ARBA00034247"/>
    </source>
</evidence>
<comment type="catalytic activity">
    <reaction evidence="7">
        <text>2 GTP = 3',3'-c-di-GMP + 2 diphosphate</text>
        <dbReference type="Rhea" id="RHEA:24898"/>
        <dbReference type="ChEBI" id="CHEBI:33019"/>
        <dbReference type="ChEBI" id="CHEBI:37565"/>
        <dbReference type="ChEBI" id="CHEBI:58805"/>
        <dbReference type="EC" id="2.7.7.65"/>
    </reaction>
</comment>
<evidence type="ECO:0000256" key="1">
    <source>
        <dbReference type="ARBA" id="ARBA00001946"/>
    </source>
</evidence>
<protein>
    <recommendedName>
        <fullName evidence="3">diguanylate cyclase</fullName>
        <ecNumber evidence="3">2.7.7.65</ecNumber>
    </recommendedName>
</protein>
<proteinExistence type="predicted"/>
<dbReference type="InterPro" id="IPR013656">
    <property type="entry name" value="PAS_4"/>
</dbReference>
<comment type="cofactor">
    <cofactor evidence="1">
        <name>Mg(2+)</name>
        <dbReference type="ChEBI" id="CHEBI:18420"/>
    </cofactor>
</comment>
<dbReference type="InterPro" id="IPR042240">
    <property type="entry name" value="CHASE_sf"/>
</dbReference>
<dbReference type="KEGG" id="ajp:AMJAP_1320"/>
<dbReference type="Gene3D" id="3.30.450.20">
    <property type="entry name" value="PAS domain"/>
    <property type="match status" value="1"/>
</dbReference>
<dbReference type="PROSITE" id="PS50839">
    <property type="entry name" value="CHASE"/>
    <property type="match status" value="1"/>
</dbReference>
<dbReference type="Gene3D" id="3.30.450.350">
    <property type="entry name" value="CHASE domain"/>
    <property type="match status" value="1"/>
</dbReference>
<sequence>MLAYGKVVHSSTNALMLITAAVIGLLITIVAYQYTIGTEQEHQQLVVAQAATEQRAQLQSSVNSTVEILDSIAKLVAHSDKISSQTFKSFTQPIFKRHAELFALHWIPRVSHNNRDQFERLLNAQGITKGISSLNTQLNSLVSASDREVYYPILYSEPYALNHSVIGLDAYSRRLNAEVIDQLLNGSAEFLSTAPFQLVQDEMDSMSVVFFRSVYDLSSSQEKPVLKGFIAALVKPQILLDKQIKADIGLAIKLEDVTSGSGVQIGVTNHQQSKLAGGSYMTEFMVLGRNWSLQIIGGEEATSGHSSASLILVFGFLFTLMLVVVLSRLMIAHRQVQLERDRAQSYLDTVDTIMLVLDREGCIKMINRKGCEVLGYNPIELMSKQWFSDSFMVDSREEQKRFDVLMSSALVDDNLFLSESKVCTRNGLMRLISWRNNRRFNGKGEVAGVLCSGSDITEQRHAELQDKLRSRAMEATLRGESLSYVLDLVLTGIERQYPGALCSILLLDKTGKHLLNCAGPSIPEGYKTAIHGVEIGDGVGSCGTAAFRRKRVVVEDIATHPYWSLFKDLALSHNLRSCWSEPIFGKKDQLKGTFAIYHEKPSLPSDEDLELITSMAAFISLLIEEFQMEETLLEMANTDGLTGLNNRRKLLESLKGEFVRAKRYDRSFSLCMLDLDYFKKINDQYGHDAGDQVLKAVSDCLVEELRESDIAGRIGGEEFALLLPDTTLSQAAEFSERLRGKVERLSVELRTGEQVTLTTSIGVAEYASAMTLSTDILRLADQRLYEAKGNGRNQVSMGA</sequence>
<evidence type="ECO:0000259" key="10">
    <source>
        <dbReference type="PROSITE" id="PS50839"/>
    </source>
</evidence>
<dbReference type="Proteomes" id="UP000595663">
    <property type="component" value="Chromosome"/>
</dbReference>
<comment type="subcellular location">
    <subcellularLocation>
        <location evidence="2">Membrane</location>
    </subcellularLocation>
</comment>
<feature type="domain" description="PAS" evidence="9">
    <location>
        <begin position="339"/>
        <end position="413"/>
    </location>
</feature>
<evidence type="ECO:0000256" key="4">
    <source>
        <dbReference type="ARBA" id="ARBA00022692"/>
    </source>
</evidence>
<dbReference type="FunFam" id="3.30.70.270:FF:000001">
    <property type="entry name" value="Diguanylate cyclase domain protein"/>
    <property type="match status" value="1"/>
</dbReference>
<dbReference type="SMART" id="SM00091">
    <property type="entry name" value="PAS"/>
    <property type="match status" value="1"/>
</dbReference>
<dbReference type="CDD" id="cd01949">
    <property type="entry name" value="GGDEF"/>
    <property type="match status" value="1"/>
</dbReference>
<dbReference type="AlphaFoldDB" id="A0A7R6SS70"/>
<dbReference type="SUPFAM" id="SSF55781">
    <property type="entry name" value="GAF domain-like"/>
    <property type="match status" value="1"/>
</dbReference>
<dbReference type="CDD" id="cd00130">
    <property type="entry name" value="PAS"/>
    <property type="match status" value="1"/>
</dbReference>
<evidence type="ECO:0000256" key="6">
    <source>
        <dbReference type="ARBA" id="ARBA00023136"/>
    </source>
</evidence>
<dbReference type="PANTHER" id="PTHR45138">
    <property type="entry name" value="REGULATORY COMPONENTS OF SENSORY TRANSDUCTION SYSTEM"/>
    <property type="match status" value="1"/>
</dbReference>
<dbReference type="InterPro" id="IPR050469">
    <property type="entry name" value="Diguanylate_Cyclase"/>
</dbReference>
<dbReference type="Gene3D" id="3.30.70.270">
    <property type="match status" value="1"/>
</dbReference>
<evidence type="ECO:0000256" key="5">
    <source>
        <dbReference type="ARBA" id="ARBA00022989"/>
    </source>
</evidence>
<dbReference type="NCBIfam" id="TIGR00254">
    <property type="entry name" value="GGDEF"/>
    <property type="match status" value="1"/>
</dbReference>
<dbReference type="EMBL" id="AP014545">
    <property type="protein sequence ID" value="BBB25915.1"/>
    <property type="molecule type" value="Genomic_DNA"/>
</dbReference>